<comment type="caution">
    <text evidence="4">The sequence shown here is derived from an EMBL/GenBank/DDBJ whole genome shotgun (WGS) entry which is preliminary data.</text>
</comment>
<dbReference type="Pfam" id="PF14559">
    <property type="entry name" value="TPR_19"/>
    <property type="match status" value="1"/>
</dbReference>
<evidence type="ECO:0000256" key="1">
    <source>
        <dbReference type="ARBA" id="ARBA00022737"/>
    </source>
</evidence>
<dbReference type="SMART" id="SM00028">
    <property type="entry name" value="TPR"/>
    <property type="match status" value="3"/>
</dbReference>
<dbReference type="Gene3D" id="3.40.50.1110">
    <property type="entry name" value="SGNH hydrolase"/>
    <property type="match status" value="1"/>
</dbReference>
<accession>A0A0J1EGW4</accession>
<keyword evidence="4" id="KW-0812">Transmembrane</keyword>
<keyword evidence="1" id="KW-0677">Repeat</keyword>
<proteinExistence type="predicted"/>
<dbReference type="AlphaFoldDB" id="A0A0J1EGW4"/>
<dbReference type="InterPro" id="IPR036514">
    <property type="entry name" value="SGNH_hydro_sf"/>
</dbReference>
<evidence type="ECO:0000256" key="2">
    <source>
        <dbReference type="ARBA" id="ARBA00022803"/>
    </source>
</evidence>
<dbReference type="InterPro" id="IPR019734">
    <property type="entry name" value="TPR_rpt"/>
</dbReference>
<dbReference type="STRING" id="595434.RISK_003052"/>
<dbReference type="Proteomes" id="UP000036367">
    <property type="component" value="Unassembled WGS sequence"/>
</dbReference>
<reference evidence="4" key="1">
    <citation type="submission" date="2015-05" db="EMBL/GenBank/DDBJ databases">
        <title>Permanent draft genome of Rhodopirellula islandicus K833.</title>
        <authorList>
            <person name="Kizina J."/>
            <person name="Richter M."/>
            <person name="Glockner F.O."/>
            <person name="Harder J."/>
        </authorList>
    </citation>
    <scope>NUCLEOTIDE SEQUENCE [LARGE SCALE GENOMIC DNA]</scope>
    <source>
        <strain evidence="4">K833</strain>
    </source>
</reference>
<dbReference type="GO" id="GO:0016788">
    <property type="term" value="F:hydrolase activity, acting on ester bonds"/>
    <property type="evidence" value="ECO:0007669"/>
    <property type="project" value="UniProtKB-ARBA"/>
</dbReference>
<name>A0A0J1EGW4_RHOIS</name>
<keyword evidence="4" id="KW-0472">Membrane</keyword>
<protein>
    <submittedName>
        <fullName evidence="4">Transmembrane protein</fullName>
    </submittedName>
</protein>
<dbReference type="SUPFAM" id="SSF48452">
    <property type="entry name" value="TPR-like"/>
    <property type="match status" value="1"/>
</dbReference>
<evidence type="ECO:0000313" key="4">
    <source>
        <dbReference type="EMBL" id="KLU04784.1"/>
    </source>
</evidence>
<dbReference type="InterPro" id="IPR011990">
    <property type="entry name" value="TPR-like_helical_dom_sf"/>
</dbReference>
<dbReference type="PROSITE" id="PS50005">
    <property type="entry name" value="TPR"/>
    <property type="match status" value="1"/>
</dbReference>
<dbReference type="PATRIC" id="fig|595434.4.peg.2909"/>
<organism evidence="4 5">
    <name type="scientific">Rhodopirellula islandica</name>
    <dbReference type="NCBI Taxonomy" id="595434"/>
    <lineage>
        <taxon>Bacteria</taxon>
        <taxon>Pseudomonadati</taxon>
        <taxon>Planctomycetota</taxon>
        <taxon>Planctomycetia</taxon>
        <taxon>Pirellulales</taxon>
        <taxon>Pirellulaceae</taxon>
        <taxon>Rhodopirellula</taxon>
    </lineage>
</organism>
<dbReference type="PANTHER" id="PTHR45586">
    <property type="entry name" value="TPR REPEAT-CONTAINING PROTEIN PA4667"/>
    <property type="match status" value="1"/>
</dbReference>
<keyword evidence="5" id="KW-1185">Reference proteome</keyword>
<gene>
    <name evidence="4" type="ORF">RISK_003052</name>
</gene>
<sequence length="637" mass="72052">MTTVFGLLAIELVLALIGVGRSNAQGDPMMGFSKQVPLLERFTDEDGKVWMRTAENKLVWFNDQRFPLTKPANTQRIFCLGGSTTFGRPYDDNTSFAGWLREWLRHVDASSHHEVFNAGGVSYASYRVAAVMEELADHDPDLFIVYTGQNEFLERRTYADFFEQSKTQLWLTGLLSQTRMYAAIDSIIRKNDQPKHATESITLAAEVDERLNHTVGPSDYIRDEEWSDKVGEHFRFNIQRMITIARSANAKILFVVPASNEKDCSPFKPDPEDDSFESARQAFDAGDFDLAHSAFQSAIDRDICPLRAPSDFAQFIRELPESDDVRVLDFESALRDVCLDEHGHDILGEEYFLDHVHPTIDAHRRLSQWLVSELRDAGWLTADSIAWNELSRESVDRVDQTVLGRIDRRTQGIAMRNLAKVMHWAGKFEVAAPRARDAIKMLNGDAESQFILADCLRWTGQIDEAVIEFERGVKDYPVYCRGVQRYGQLLLEMGDNDAAREMFSIATIGWPESDPRHWGARFQLSIAHLGASDFEAAHRELLRCHEHAPDDLDVMFALAEASAGIGKSEVAVELYERVLDEFPDDVETHLNLGYTLLRLNQTSQASMHFETALLLAPDNVRAKAGVVVISQLNESTK</sequence>
<dbReference type="SUPFAM" id="SSF52266">
    <property type="entry name" value="SGNH hydrolase"/>
    <property type="match status" value="1"/>
</dbReference>
<dbReference type="PANTHER" id="PTHR45586:SF1">
    <property type="entry name" value="LIPOPOLYSACCHARIDE ASSEMBLY PROTEIN B"/>
    <property type="match status" value="1"/>
</dbReference>
<evidence type="ECO:0000313" key="5">
    <source>
        <dbReference type="Proteomes" id="UP000036367"/>
    </source>
</evidence>
<keyword evidence="2 3" id="KW-0802">TPR repeat</keyword>
<dbReference type="EMBL" id="LECT01000025">
    <property type="protein sequence ID" value="KLU04784.1"/>
    <property type="molecule type" value="Genomic_DNA"/>
</dbReference>
<feature type="repeat" description="TPR" evidence="3">
    <location>
        <begin position="586"/>
        <end position="619"/>
    </location>
</feature>
<dbReference type="Gene3D" id="1.25.40.10">
    <property type="entry name" value="Tetratricopeptide repeat domain"/>
    <property type="match status" value="2"/>
</dbReference>
<dbReference type="InterPro" id="IPR051012">
    <property type="entry name" value="CellSynth/LPSAsmb/PSIAsmb"/>
</dbReference>
<evidence type="ECO:0000256" key="3">
    <source>
        <dbReference type="PROSITE-ProRule" id="PRU00339"/>
    </source>
</evidence>
<dbReference type="Pfam" id="PF13432">
    <property type="entry name" value="TPR_16"/>
    <property type="match status" value="2"/>
</dbReference>
<dbReference type="RefSeq" id="WP_047814744.1">
    <property type="nucleotide sequence ID" value="NZ_LECT01000025.1"/>
</dbReference>